<evidence type="ECO:0000313" key="2">
    <source>
        <dbReference type="EMBL" id="KAF6792071.1"/>
    </source>
</evidence>
<reference evidence="2 3" key="1">
    <citation type="journal article" date="2020" name="Phytopathology">
        <title>Genome Sequence Resources of Colletotrichum truncatum, C. plurivorum, C. musicola, and C. sojae: Four Species Pathogenic to Soybean (Glycine max).</title>
        <authorList>
            <person name="Rogerio F."/>
            <person name="Boufleur T.R."/>
            <person name="Ciampi-Guillardi M."/>
            <person name="Sukno S.A."/>
            <person name="Thon M.R."/>
            <person name="Massola Junior N.S."/>
            <person name="Baroncelli R."/>
        </authorList>
    </citation>
    <scope>NUCLEOTIDE SEQUENCE [LARGE SCALE GENOMIC DNA]</scope>
    <source>
        <strain evidence="2 3">LFN0009</strain>
    </source>
</reference>
<organism evidence="2 3">
    <name type="scientific">Colletotrichum sojae</name>
    <dbReference type="NCBI Taxonomy" id="2175907"/>
    <lineage>
        <taxon>Eukaryota</taxon>
        <taxon>Fungi</taxon>
        <taxon>Dikarya</taxon>
        <taxon>Ascomycota</taxon>
        <taxon>Pezizomycotina</taxon>
        <taxon>Sordariomycetes</taxon>
        <taxon>Hypocreomycetidae</taxon>
        <taxon>Glomerellales</taxon>
        <taxon>Glomerellaceae</taxon>
        <taxon>Colletotrichum</taxon>
        <taxon>Colletotrichum orchidearum species complex</taxon>
    </lineage>
</organism>
<accession>A0A8H6IR55</accession>
<proteinExistence type="predicted"/>
<dbReference type="Proteomes" id="UP000652219">
    <property type="component" value="Unassembled WGS sequence"/>
</dbReference>
<sequence>MRKDFFLQGHTPRHDTMELHFATHVTRSSSHLVCLPASSRLVAASRQQLARMLAASDANANPCIRSSDGGRRWDEPTTVDQRQFQRQSIAPIGMVAVTAHATPFLRFRLLLPITANPPLIPTSPPCIRISLFRRDGRTPAAPARSTQHNELRWSPSSPRLVEWGSFQKADDDFNRLQRPSPISPPARRSQPTSLVFRVTFAGFPVAPLAGPPPSRATPSDTGSLSFCKSQTHFV</sequence>
<evidence type="ECO:0000313" key="3">
    <source>
        <dbReference type="Proteomes" id="UP000652219"/>
    </source>
</evidence>
<feature type="compositionally biased region" description="Polar residues" evidence="1">
    <location>
        <begin position="216"/>
        <end position="234"/>
    </location>
</feature>
<dbReference type="AlphaFoldDB" id="A0A8H6IR55"/>
<feature type="region of interest" description="Disordered" evidence="1">
    <location>
        <begin position="207"/>
        <end position="234"/>
    </location>
</feature>
<gene>
    <name evidence="2" type="ORF">CSOJ01_14202</name>
</gene>
<name>A0A8H6IR55_9PEZI</name>
<comment type="caution">
    <text evidence="2">The sequence shown here is derived from an EMBL/GenBank/DDBJ whole genome shotgun (WGS) entry which is preliminary data.</text>
</comment>
<protein>
    <submittedName>
        <fullName evidence="2">Uncharacterized protein</fullName>
    </submittedName>
</protein>
<dbReference type="EMBL" id="WIGN01000460">
    <property type="protein sequence ID" value="KAF6792071.1"/>
    <property type="molecule type" value="Genomic_DNA"/>
</dbReference>
<evidence type="ECO:0000256" key="1">
    <source>
        <dbReference type="SAM" id="MobiDB-lite"/>
    </source>
</evidence>
<keyword evidence="3" id="KW-1185">Reference proteome</keyword>